<dbReference type="InterPro" id="IPR034836">
    <property type="entry name" value="CBM20_glucoamylase"/>
</dbReference>
<evidence type="ECO:0000256" key="13">
    <source>
        <dbReference type="ARBA" id="ARBA00023326"/>
    </source>
</evidence>
<dbReference type="SUPFAM" id="SSF51011">
    <property type="entry name" value="Glycosyl hydrolase domain"/>
    <property type="match status" value="1"/>
</dbReference>
<dbReference type="FunFam" id="3.20.20.80:FF:000120">
    <property type="entry name" value="Alpha-amylase A"/>
    <property type="match status" value="1"/>
</dbReference>
<evidence type="ECO:0000256" key="12">
    <source>
        <dbReference type="ARBA" id="ARBA00023295"/>
    </source>
</evidence>
<reference evidence="17" key="1">
    <citation type="journal article" date="2015" name="Genome Announc.">
        <title>Draft genome sequence of Talaromyces cellulolyticus strain Y-94, a source of lignocellulosic biomass-degrading enzymes.</title>
        <authorList>
            <person name="Fujii T."/>
            <person name="Koike H."/>
            <person name="Sawayama S."/>
            <person name="Yano S."/>
            <person name="Inoue H."/>
        </authorList>
    </citation>
    <scope>NUCLEOTIDE SEQUENCE [LARGE SCALE GENOMIC DNA]</scope>
    <source>
        <strain evidence="17">Y-94</strain>
    </source>
</reference>
<evidence type="ECO:0000256" key="7">
    <source>
        <dbReference type="ARBA" id="ARBA00022801"/>
    </source>
</evidence>
<organism evidence="16 17">
    <name type="scientific">Talaromyces pinophilus</name>
    <name type="common">Penicillium pinophilum</name>
    <dbReference type="NCBI Taxonomy" id="128442"/>
    <lineage>
        <taxon>Eukaryota</taxon>
        <taxon>Fungi</taxon>
        <taxon>Dikarya</taxon>
        <taxon>Ascomycota</taxon>
        <taxon>Pezizomycotina</taxon>
        <taxon>Eurotiomycetes</taxon>
        <taxon>Eurotiomycetidae</taxon>
        <taxon>Eurotiales</taxon>
        <taxon>Trichocomaceae</taxon>
        <taxon>Talaromyces</taxon>
        <taxon>Talaromyces sect. Talaromyces</taxon>
    </lineage>
</organism>
<dbReference type="PANTHER" id="PTHR10357:SF231">
    <property type="entry name" value="ALPHA-AMYLASE"/>
    <property type="match status" value="1"/>
</dbReference>
<dbReference type="SMART" id="SM01065">
    <property type="entry name" value="CBM_2"/>
    <property type="match status" value="1"/>
</dbReference>
<dbReference type="InterPro" id="IPR002044">
    <property type="entry name" value="CBM20"/>
</dbReference>
<dbReference type="Gene3D" id="2.60.40.1180">
    <property type="entry name" value="Golgi alpha-mannosidase II"/>
    <property type="match status" value="1"/>
</dbReference>
<dbReference type="InterPro" id="IPR017853">
    <property type="entry name" value="GH"/>
</dbReference>
<dbReference type="PROSITE" id="PS51166">
    <property type="entry name" value="CBM20"/>
    <property type="match status" value="1"/>
</dbReference>
<dbReference type="GO" id="GO:2001070">
    <property type="term" value="F:starch binding"/>
    <property type="evidence" value="ECO:0007669"/>
    <property type="project" value="InterPro"/>
</dbReference>
<dbReference type="EMBL" id="DF933840">
    <property type="protein sequence ID" value="GAM43008.1"/>
    <property type="molecule type" value="Genomic_DNA"/>
</dbReference>
<evidence type="ECO:0000313" key="17">
    <source>
        <dbReference type="Proteomes" id="UP000053095"/>
    </source>
</evidence>
<accession>A0A478EDG3</accession>
<keyword evidence="5" id="KW-0479">Metal-binding</keyword>
<dbReference type="GO" id="GO:0005509">
    <property type="term" value="F:calcium ion binding"/>
    <property type="evidence" value="ECO:0007669"/>
    <property type="project" value="InterPro"/>
</dbReference>
<keyword evidence="8" id="KW-0106">Calcium</keyword>
<keyword evidence="6 14" id="KW-0732">Signal</keyword>
<dbReference type="SUPFAM" id="SSF51445">
    <property type="entry name" value="(Trans)glycosidases"/>
    <property type="match status" value="1"/>
</dbReference>
<dbReference type="Pfam" id="PF09260">
    <property type="entry name" value="A_amylase_dom_C"/>
    <property type="match status" value="1"/>
</dbReference>
<protein>
    <recommendedName>
        <fullName evidence="4">alpha-amylase</fullName>
        <ecNumber evidence="4">3.2.1.1</ecNumber>
    </recommendedName>
</protein>
<evidence type="ECO:0000259" key="15">
    <source>
        <dbReference type="PROSITE" id="PS51166"/>
    </source>
</evidence>
<keyword evidence="7" id="KW-0378">Hydrolase</keyword>
<gene>
    <name evidence="16" type="ORF">TCE0_044f17478</name>
</gene>
<keyword evidence="9" id="KW-1015">Disulfide bond</keyword>
<dbReference type="SMART" id="SM00642">
    <property type="entry name" value="Aamy"/>
    <property type="match status" value="1"/>
</dbReference>
<dbReference type="Gene3D" id="2.60.40.10">
    <property type="entry name" value="Immunoglobulins"/>
    <property type="match status" value="1"/>
</dbReference>
<proteinExistence type="inferred from homology"/>
<evidence type="ECO:0000256" key="4">
    <source>
        <dbReference type="ARBA" id="ARBA00012595"/>
    </source>
</evidence>
<evidence type="ECO:0000256" key="6">
    <source>
        <dbReference type="ARBA" id="ARBA00022729"/>
    </source>
</evidence>
<sequence>MKISLLATALPFFGQVVNALSAAEWRSQSIYFLLTDRFARTDGSTSASCDLSQRAYCGGSWQGIIDHLDYIQGMGFTAVWITPITKQMPQTTSEGTGFHGYWQQDIYSVNPNFGTADDIKALSNAIHDRGMYLMIDVVANHMGYNGPGASTDYSVFNPFNSASYFHSYCPISDYNNQNLVENCWLGDDTVSLTDLNTQSDQVRNVWYSWVKDLVANYTVDGLRIDTVKHVEKDFWTGYSQAAGVYTLGEVLHGDPAYTCPYQGYVDGVFNYPIYYQLLNAFKSSSGSISSLVSMINSVSSDCKDPTLLGSFIENHDNPRFPSYTSDMSQAKSVIAYVFFADGIPTIYSGQEQHYAGANDPYNREAIWLSGYATDSELYKFITTANKIRKLAIGKDSSYLTTRNNAFYTDSNTIAMRKGSSGSQVITVLSNSGSSGGSYTLNLNNHGYSSGAQLVEIYTCSSVQVDSNGNMPVPMASGLPRVLVPSSWVTGSGLCGTSSGTASGTTTLITTTTSKVSSSTSSTCVAATTLPIAFTEKVTTSYGEKVFITGSITQLGNWNTANAVALSASQYTSANPVWTVSLDLPVGTTFQYKFIKKDQDGSVIWESDPNRSYTVGNGCTGVKLAVGDSWR</sequence>
<comment type="similarity">
    <text evidence="3">Belongs to the glycosyl hydrolase 13 family.</text>
</comment>
<comment type="catalytic activity">
    <reaction evidence="1">
        <text>Endohydrolysis of (1-&gt;4)-alpha-D-glucosidic linkages in polysaccharides containing three or more (1-&gt;4)-alpha-linked D-glucose units.</text>
        <dbReference type="EC" id="3.2.1.1"/>
    </reaction>
</comment>
<dbReference type="Gene3D" id="3.20.20.80">
    <property type="entry name" value="Glycosidases"/>
    <property type="match status" value="1"/>
</dbReference>
<dbReference type="CDD" id="cd05811">
    <property type="entry name" value="CBM20_glucoamylase"/>
    <property type="match status" value="1"/>
</dbReference>
<evidence type="ECO:0000313" key="16">
    <source>
        <dbReference type="EMBL" id="GAM43008.1"/>
    </source>
</evidence>
<dbReference type="PANTHER" id="PTHR10357">
    <property type="entry name" value="ALPHA-AMYLASE FAMILY MEMBER"/>
    <property type="match status" value="1"/>
</dbReference>
<evidence type="ECO:0000256" key="1">
    <source>
        <dbReference type="ARBA" id="ARBA00000548"/>
    </source>
</evidence>
<dbReference type="SUPFAM" id="SSF49452">
    <property type="entry name" value="Starch-binding domain-like"/>
    <property type="match status" value="1"/>
</dbReference>
<comment type="cofactor">
    <cofactor evidence="2">
        <name>Ca(2+)</name>
        <dbReference type="ChEBI" id="CHEBI:29108"/>
    </cofactor>
</comment>
<dbReference type="EC" id="3.2.1.1" evidence="4"/>
<dbReference type="InterPro" id="IPR013783">
    <property type="entry name" value="Ig-like_fold"/>
</dbReference>
<keyword evidence="13" id="KW-0624">Polysaccharide degradation</keyword>
<keyword evidence="10" id="KW-0325">Glycoprotein</keyword>
<dbReference type="Proteomes" id="UP000053095">
    <property type="component" value="Unassembled WGS sequence"/>
</dbReference>
<dbReference type="CDD" id="cd11319">
    <property type="entry name" value="AmyAc_euk_AmyA"/>
    <property type="match status" value="1"/>
</dbReference>
<dbReference type="InterPro" id="IPR013784">
    <property type="entry name" value="Carb-bd-like_fold"/>
</dbReference>
<dbReference type="InterPro" id="IPR006047">
    <property type="entry name" value="GH13_cat_dom"/>
</dbReference>
<evidence type="ECO:0000256" key="8">
    <source>
        <dbReference type="ARBA" id="ARBA00022837"/>
    </source>
</evidence>
<feature type="domain" description="CBM20" evidence="15">
    <location>
        <begin position="523"/>
        <end position="630"/>
    </location>
</feature>
<name>A0A478EDG3_TALPI</name>
<evidence type="ECO:0000256" key="5">
    <source>
        <dbReference type="ARBA" id="ARBA00022723"/>
    </source>
</evidence>
<evidence type="ECO:0000256" key="3">
    <source>
        <dbReference type="ARBA" id="ARBA00008061"/>
    </source>
</evidence>
<dbReference type="AlphaFoldDB" id="A0A478EDG3"/>
<evidence type="ECO:0000256" key="11">
    <source>
        <dbReference type="ARBA" id="ARBA00023277"/>
    </source>
</evidence>
<dbReference type="FunFam" id="2.60.40.10:FF:000552">
    <property type="entry name" value="Related to glucoamylase"/>
    <property type="match status" value="1"/>
</dbReference>
<feature type="signal peptide" evidence="14">
    <location>
        <begin position="1"/>
        <end position="19"/>
    </location>
</feature>
<evidence type="ECO:0000256" key="9">
    <source>
        <dbReference type="ARBA" id="ARBA00023157"/>
    </source>
</evidence>
<dbReference type="Pfam" id="PF00686">
    <property type="entry name" value="CBM_20"/>
    <property type="match status" value="1"/>
</dbReference>
<evidence type="ECO:0000256" key="10">
    <source>
        <dbReference type="ARBA" id="ARBA00023180"/>
    </source>
</evidence>
<dbReference type="GO" id="GO:0004556">
    <property type="term" value="F:alpha-amylase activity"/>
    <property type="evidence" value="ECO:0007669"/>
    <property type="project" value="UniProtKB-EC"/>
</dbReference>
<evidence type="ECO:0000256" key="2">
    <source>
        <dbReference type="ARBA" id="ARBA00001913"/>
    </source>
</evidence>
<dbReference type="InterPro" id="IPR013780">
    <property type="entry name" value="Glyco_hydro_b"/>
</dbReference>
<dbReference type="GO" id="GO:0000272">
    <property type="term" value="P:polysaccharide catabolic process"/>
    <property type="evidence" value="ECO:0007669"/>
    <property type="project" value="UniProtKB-KW"/>
</dbReference>
<dbReference type="Pfam" id="PF00128">
    <property type="entry name" value="Alpha-amylase"/>
    <property type="match status" value="1"/>
</dbReference>
<dbReference type="InterPro" id="IPR015340">
    <property type="entry name" value="A_amylase_C_dom"/>
</dbReference>
<feature type="chain" id="PRO_5019822158" description="alpha-amylase" evidence="14">
    <location>
        <begin position="20"/>
        <end position="630"/>
    </location>
</feature>
<dbReference type="FunFam" id="2.60.40.1180:FF:000037">
    <property type="entry name" value="Alpha-amylase A"/>
    <property type="match status" value="1"/>
</dbReference>
<keyword evidence="17" id="KW-1185">Reference proteome</keyword>
<keyword evidence="11" id="KW-0119">Carbohydrate metabolism</keyword>
<evidence type="ECO:0000256" key="14">
    <source>
        <dbReference type="SAM" id="SignalP"/>
    </source>
</evidence>
<keyword evidence="12" id="KW-0326">Glycosidase</keyword>